<feature type="non-terminal residue" evidence="1">
    <location>
        <position position="55"/>
    </location>
</feature>
<sequence length="55" mass="6370">KNKIKISALDRKDFVINRLLIILNLAGTKIIYGLYNRYLSSRTAKVISDLKLLFM</sequence>
<proteinExistence type="predicted"/>
<comment type="caution">
    <text evidence="1">The sequence shown here is derived from an EMBL/GenBank/DDBJ whole genome shotgun (WGS) entry which is preliminary data.</text>
</comment>
<accession>A0ACA9SLT2</accession>
<evidence type="ECO:0000313" key="2">
    <source>
        <dbReference type="Proteomes" id="UP000789920"/>
    </source>
</evidence>
<reference evidence="1" key="1">
    <citation type="submission" date="2021-06" db="EMBL/GenBank/DDBJ databases">
        <authorList>
            <person name="Kallberg Y."/>
            <person name="Tangrot J."/>
            <person name="Rosling A."/>
        </authorList>
    </citation>
    <scope>NUCLEOTIDE SEQUENCE</scope>
    <source>
        <strain evidence="1">MA461A</strain>
    </source>
</reference>
<dbReference type="EMBL" id="CAJVQC010133310">
    <property type="protein sequence ID" value="CAG8842188.1"/>
    <property type="molecule type" value="Genomic_DNA"/>
</dbReference>
<protein>
    <submittedName>
        <fullName evidence="1">14108_t:CDS:1</fullName>
    </submittedName>
</protein>
<name>A0ACA9SLT2_9GLOM</name>
<feature type="non-terminal residue" evidence="1">
    <location>
        <position position="1"/>
    </location>
</feature>
<dbReference type="Proteomes" id="UP000789920">
    <property type="component" value="Unassembled WGS sequence"/>
</dbReference>
<keyword evidence="2" id="KW-1185">Reference proteome</keyword>
<gene>
    <name evidence="1" type="ORF">RPERSI_LOCUS32206</name>
</gene>
<evidence type="ECO:0000313" key="1">
    <source>
        <dbReference type="EMBL" id="CAG8842188.1"/>
    </source>
</evidence>
<organism evidence="1 2">
    <name type="scientific">Racocetra persica</name>
    <dbReference type="NCBI Taxonomy" id="160502"/>
    <lineage>
        <taxon>Eukaryota</taxon>
        <taxon>Fungi</taxon>
        <taxon>Fungi incertae sedis</taxon>
        <taxon>Mucoromycota</taxon>
        <taxon>Glomeromycotina</taxon>
        <taxon>Glomeromycetes</taxon>
        <taxon>Diversisporales</taxon>
        <taxon>Gigasporaceae</taxon>
        <taxon>Racocetra</taxon>
    </lineage>
</organism>